<dbReference type="PATRIC" id="fig|1352936.5.peg.9231"/>
<evidence type="ECO:0000313" key="2">
    <source>
        <dbReference type="Proteomes" id="UP000017984"/>
    </source>
</evidence>
<protein>
    <submittedName>
        <fullName evidence="1">Uncharacterized protein</fullName>
    </submittedName>
</protein>
<gene>
    <name evidence="1" type="ORF">M878_44470</name>
</gene>
<dbReference type="HOGENOM" id="CLU_3277493_0_0_11"/>
<dbReference type="Proteomes" id="UP000017984">
    <property type="component" value="Chromosome"/>
</dbReference>
<sequence>MLTKIGTTTASQFVQCGGLAEGGEGGGGYVEGLGELDEAGG</sequence>
<dbReference type="EMBL" id="AWQX01000387">
    <property type="protein sequence ID" value="EST18753.1"/>
    <property type="molecule type" value="Genomic_DNA"/>
</dbReference>
<proteinExistence type="predicted"/>
<organism evidence="1 2">
    <name type="scientific">Streptomyces roseochromogenus subsp. oscitans DS 12.976</name>
    <dbReference type="NCBI Taxonomy" id="1352936"/>
    <lineage>
        <taxon>Bacteria</taxon>
        <taxon>Bacillati</taxon>
        <taxon>Actinomycetota</taxon>
        <taxon>Actinomycetes</taxon>
        <taxon>Kitasatosporales</taxon>
        <taxon>Streptomycetaceae</taxon>
        <taxon>Streptomyces</taxon>
    </lineage>
</organism>
<evidence type="ECO:0000313" key="1">
    <source>
        <dbReference type="EMBL" id="EST18753.1"/>
    </source>
</evidence>
<reference evidence="1 2" key="1">
    <citation type="journal article" date="2014" name="Genome Announc.">
        <title>Draft Genome Sequence of Streptomyces roseochromogenes subsp. oscitans DS 12.976, Producer of the Aminocoumarin Antibiotic Clorobiocin.</title>
        <authorList>
            <person name="Ruckert C."/>
            <person name="Kalinowski J."/>
            <person name="Heide L."/>
            <person name="Apel A.K."/>
        </authorList>
    </citation>
    <scope>NUCLEOTIDE SEQUENCE [LARGE SCALE GENOMIC DNA]</scope>
    <source>
        <strain evidence="1 2">DS 12.976</strain>
    </source>
</reference>
<keyword evidence="2" id="KW-1185">Reference proteome</keyword>
<name>V6JGC8_STRRC</name>
<comment type="caution">
    <text evidence="1">The sequence shown here is derived from an EMBL/GenBank/DDBJ whole genome shotgun (WGS) entry which is preliminary data.</text>
</comment>
<accession>V6JGC8</accession>
<dbReference type="AlphaFoldDB" id="V6JGC8"/>